<dbReference type="InterPro" id="IPR000835">
    <property type="entry name" value="HTH_MarR-typ"/>
</dbReference>
<reference evidence="6" key="1">
    <citation type="submission" date="2017-09" db="EMBL/GenBank/DDBJ databases">
        <title>Depth-based differentiation of microbial function through sediment-hosted aquifers and enrichment of novel symbionts in the deep terrestrial subsurface.</title>
        <authorList>
            <person name="Probst A.J."/>
            <person name="Ladd B."/>
            <person name="Jarett J.K."/>
            <person name="Geller-Mcgrath D.E."/>
            <person name="Sieber C.M.K."/>
            <person name="Emerson J.B."/>
            <person name="Anantharaman K."/>
            <person name="Thomas B.C."/>
            <person name="Malmstrom R."/>
            <person name="Stieglmeier M."/>
            <person name="Klingl A."/>
            <person name="Woyke T."/>
            <person name="Ryan C.M."/>
            <person name="Banfield J.F."/>
        </authorList>
    </citation>
    <scope>NUCLEOTIDE SEQUENCE [LARGE SCALE GENOMIC DNA]</scope>
</reference>
<keyword evidence="3" id="KW-0804">Transcription</keyword>
<evidence type="ECO:0000256" key="2">
    <source>
        <dbReference type="ARBA" id="ARBA00023125"/>
    </source>
</evidence>
<dbReference type="InterPro" id="IPR036388">
    <property type="entry name" value="WH-like_DNA-bd_sf"/>
</dbReference>
<organism evidence="5 6">
    <name type="scientific">Candidatus Uhrbacteria bacterium CG_4_9_14_3_um_filter_41_35</name>
    <dbReference type="NCBI Taxonomy" id="1975034"/>
    <lineage>
        <taxon>Bacteria</taxon>
        <taxon>Candidatus Uhriibacteriota</taxon>
    </lineage>
</organism>
<dbReference type="GO" id="GO:0003700">
    <property type="term" value="F:DNA-binding transcription factor activity"/>
    <property type="evidence" value="ECO:0007669"/>
    <property type="project" value="InterPro"/>
</dbReference>
<dbReference type="Proteomes" id="UP000231263">
    <property type="component" value="Unassembled WGS sequence"/>
</dbReference>
<evidence type="ECO:0000313" key="5">
    <source>
        <dbReference type="EMBL" id="PJA46708.1"/>
    </source>
</evidence>
<comment type="caution">
    <text evidence="5">The sequence shown here is derived from an EMBL/GenBank/DDBJ whole genome shotgun (WGS) entry which is preliminary data.</text>
</comment>
<dbReference type="PANTHER" id="PTHR33164">
    <property type="entry name" value="TRANSCRIPTIONAL REGULATOR, MARR FAMILY"/>
    <property type="match status" value="1"/>
</dbReference>
<dbReference type="Pfam" id="PF12802">
    <property type="entry name" value="MarR_2"/>
    <property type="match status" value="1"/>
</dbReference>
<keyword evidence="1" id="KW-0805">Transcription regulation</keyword>
<evidence type="ECO:0000256" key="1">
    <source>
        <dbReference type="ARBA" id="ARBA00023015"/>
    </source>
</evidence>
<dbReference type="GO" id="GO:0003677">
    <property type="term" value="F:DNA binding"/>
    <property type="evidence" value="ECO:0007669"/>
    <property type="project" value="UniProtKB-KW"/>
</dbReference>
<dbReference type="EMBL" id="PFWT01000009">
    <property type="protein sequence ID" value="PJA46708.1"/>
    <property type="molecule type" value="Genomic_DNA"/>
</dbReference>
<dbReference type="SMART" id="SM00347">
    <property type="entry name" value="HTH_MARR"/>
    <property type="match status" value="1"/>
</dbReference>
<dbReference type="PANTHER" id="PTHR33164:SF43">
    <property type="entry name" value="HTH-TYPE TRANSCRIPTIONAL REPRESSOR YETL"/>
    <property type="match status" value="1"/>
</dbReference>
<dbReference type="InterPro" id="IPR023187">
    <property type="entry name" value="Tscrpt_reg_MarR-type_CS"/>
</dbReference>
<dbReference type="PROSITE" id="PS01117">
    <property type="entry name" value="HTH_MARR_1"/>
    <property type="match status" value="1"/>
</dbReference>
<proteinExistence type="predicted"/>
<name>A0A2M7XFR6_9BACT</name>
<dbReference type="InterPro" id="IPR039422">
    <property type="entry name" value="MarR/SlyA-like"/>
</dbReference>
<sequence length="157" mass="17345">MDQAELQNIAKQIFSTMPTMFHAVMRMAREENFGLAPNQLKILKFLQVNSAKPNMIAKMLQVSAPTVSGAIETLVQKGLVHRVPSTTDRRVINLHLTQAGGDLLESAENKMMIAVSKKLGVLSDEKLVEIAESIRLLEKVFRKPGSSGSELENECIN</sequence>
<feature type="domain" description="HTH marR-type" evidence="4">
    <location>
        <begin position="3"/>
        <end position="142"/>
    </location>
</feature>
<dbReference type="InterPro" id="IPR036390">
    <property type="entry name" value="WH_DNA-bd_sf"/>
</dbReference>
<dbReference type="PROSITE" id="PS50995">
    <property type="entry name" value="HTH_MARR_2"/>
    <property type="match status" value="1"/>
</dbReference>
<dbReference type="AlphaFoldDB" id="A0A2M7XFR6"/>
<keyword evidence="2" id="KW-0238">DNA-binding</keyword>
<evidence type="ECO:0000256" key="3">
    <source>
        <dbReference type="ARBA" id="ARBA00023163"/>
    </source>
</evidence>
<accession>A0A2M7XFR6</accession>
<dbReference type="PRINTS" id="PR00598">
    <property type="entry name" value="HTHMARR"/>
</dbReference>
<dbReference type="GO" id="GO:0006950">
    <property type="term" value="P:response to stress"/>
    <property type="evidence" value="ECO:0007669"/>
    <property type="project" value="TreeGrafter"/>
</dbReference>
<evidence type="ECO:0000259" key="4">
    <source>
        <dbReference type="PROSITE" id="PS50995"/>
    </source>
</evidence>
<evidence type="ECO:0000313" key="6">
    <source>
        <dbReference type="Proteomes" id="UP000231263"/>
    </source>
</evidence>
<dbReference type="Gene3D" id="1.10.10.10">
    <property type="entry name" value="Winged helix-like DNA-binding domain superfamily/Winged helix DNA-binding domain"/>
    <property type="match status" value="1"/>
</dbReference>
<dbReference type="SUPFAM" id="SSF46785">
    <property type="entry name" value="Winged helix' DNA-binding domain"/>
    <property type="match status" value="1"/>
</dbReference>
<protein>
    <recommendedName>
        <fullName evidence="4">HTH marR-type domain-containing protein</fullName>
    </recommendedName>
</protein>
<gene>
    <name evidence="5" type="ORF">CO173_02995</name>
</gene>